<dbReference type="InterPro" id="IPR018303">
    <property type="entry name" value="ATPase_P-typ_P_site"/>
</dbReference>
<dbReference type="EC" id="7.2.2.8" evidence="3"/>
<dbReference type="PROSITE" id="PS50846">
    <property type="entry name" value="HMA_2"/>
    <property type="match status" value="1"/>
</dbReference>
<dbReference type="InterPro" id="IPR001757">
    <property type="entry name" value="P_typ_ATPase"/>
</dbReference>
<dbReference type="Pfam" id="PF00702">
    <property type="entry name" value="Hydrolase"/>
    <property type="match status" value="1"/>
</dbReference>
<dbReference type="SUPFAM" id="SSF81653">
    <property type="entry name" value="Calcium ATPase, transduction domain A"/>
    <property type="match status" value="1"/>
</dbReference>
<dbReference type="Gene3D" id="3.40.1110.10">
    <property type="entry name" value="Calcium-transporting ATPase, cytoplasmic domain N"/>
    <property type="match status" value="1"/>
</dbReference>
<dbReference type="PROSITE" id="PS01047">
    <property type="entry name" value="HMA_1"/>
    <property type="match status" value="1"/>
</dbReference>
<dbReference type="NCBIfam" id="TIGR01511">
    <property type="entry name" value="ATPase-IB1_Cu"/>
    <property type="match status" value="1"/>
</dbReference>
<dbReference type="PANTHER" id="PTHR43520:SF5">
    <property type="entry name" value="CATION-TRANSPORTING P-TYPE ATPASE-RELATED"/>
    <property type="match status" value="1"/>
</dbReference>
<feature type="domain" description="HMA" evidence="20">
    <location>
        <begin position="2"/>
        <end position="68"/>
    </location>
</feature>
<dbReference type="InterPro" id="IPR059000">
    <property type="entry name" value="ATPase_P-type_domA"/>
</dbReference>
<dbReference type="PRINTS" id="PR00943">
    <property type="entry name" value="CUATPASE"/>
</dbReference>
<feature type="transmembrane region" description="Helical" evidence="19">
    <location>
        <begin position="152"/>
        <end position="169"/>
    </location>
</feature>
<keyword evidence="4" id="KW-0813">Transport</keyword>
<feature type="transmembrane region" description="Helical" evidence="19">
    <location>
        <begin position="189"/>
        <end position="207"/>
    </location>
</feature>
<dbReference type="GO" id="GO:0005524">
    <property type="term" value="F:ATP binding"/>
    <property type="evidence" value="ECO:0007669"/>
    <property type="project" value="UniProtKB-UniRule"/>
</dbReference>
<name>A0A494Y5Z6_9BACL</name>
<evidence type="ECO:0000256" key="16">
    <source>
        <dbReference type="ARBA" id="ARBA00023065"/>
    </source>
</evidence>
<dbReference type="RefSeq" id="WP_120973882.1">
    <property type="nucleotide sequence ID" value="NZ_RBZM01000001.1"/>
</dbReference>
<keyword evidence="10" id="KW-0187">Copper transport</keyword>
<dbReference type="InterPro" id="IPR006121">
    <property type="entry name" value="HMA_dom"/>
</dbReference>
<keyword evidence="15" id="KW-0186">Copper</keyword>
<dbReference type="GO" id="GO:0005507">
    <property type="term" value="F:copper ion binding"/>
    <property type="evidence" value="ECO:0007669"/>
    <property type="project" value="TreeGrafter"/>
</dbReference>
<dbReference type="GO" id="GO:0016887">
    <property type="term" value="F:ATP hydrolysis activity"/>
    <property type="evidence" value="ECO:0007669"/>
    <property type="project" value="InterPro"/>
</dbReference>
<comment type="similarity">
    <text evidence="2 19">Belongs to the cation transport ATPase (P-type) (TC 3.A.3) family. Type IB subfamily.</text>
</comment>
<dbReference type="InterPro" id="IPR017969">
    <property type="entry name" value="Heavy-metal-associated_CS"/>
</dbReference>
<dbReference type="Pfam" id="PF00403">
    <property type="entry name" value="HMA"/>
    <property type="match status" value="1"/>
</dbReference>
<dbReference type="GO" id="GO:0043682">
    <property type="term" value="F:P-type divalent copper transporter activity"/>
    <property type="evidence" value="ECO:0007669"/>
    <property type="project" value="TreeGrafter"/>
</dbReference>
<evidence type="ECO:0000259" key="20">
    <source>
        <dbReference type="PROSITE" id="PS50846"/>
    </source>
</evidence>
<dbReference type="CDD" id="cd00371">
    <property type="entry name" value="HMA"/>
    <property type="match status" value="1"/>
</dbReference>
<keyword evidence="13" id="KW-1278">Translocase</keyword>
<dbReference type="Pfam" id="PF00122">
    <property type="entry name" value="E1-E2_ATPase"/>
    <property type="match status" value="1"/>
</dbReference>
<evidence type="ECO:0000256" key="1">
    <source>
        <dbReference type="ARBA" id="ARBA00004651"/>
    </source>
</evidence>
<comment type="catalytic activity">
    <reaction evidence="18">
        <text>Cu(+)(in) + ATP + H2O = Cu(+)(out) + ADP + phosphate + H(+)</text>
        <dbReference type="Rhea" id="RHEA:25792"/>
        <dbReference type="ChEBI" id="CHEBI:15377"/>
        <dbReference type="ChEBI" id="CHEBI:15378"/>
        <dbReference type="ChEBI" id="CHEBI:30616"/>
        <dbReference type="ChEBI" id="CHEBI:43474"/>
        <dbReference type="ChEBI" id="CHEBI:49552"/>
        <dbReference type="ChEBI" id="CHEBI:456216"/>
        <dbReference type="EC" id="7.2.2.8"/>
    </reaction>
</comment>
<dbReference type="NCBIfam" id="TIGR01525">
    <property type="entry name" value="ATPase-IB_hvy"/>
    <property type="match status" value="1"/>
</dbReference>
<evidence type="ECO:0000256" key="13">
    <source>
        <dbReference type="ARBA" id="ARBA00022967"/>
    </source>
</evidence>
<organism evidence="21 22">
    <name type="scientific">Cohnella endophytica</name>
    <dbReference type="NCBI Taxonomy" id="2419778"/>
    <lineage>
        <taxon>Bacteria</taxon>
        <taxon>Bacillati</taxon>
        <taxon>Bacillota</taxon>
        <taxon>Bacilli</taxon>
        <taxon>Bacillales</taxon>
        <taxon>Paenibacillaceae</taxon>
        <taxon>Cohnella</taxon>
    </lineage>
</organism>
<keyword evidence="22" id="KW-1185">Reference proteome</keyword>
<keyword evidence="6" id="KW-0597">Phosphoprotein</keyword>
<comment type="subcellular location">
    <subcellularLocation>
        <location evidence="1">Cell membrane</location>
        <topology evidence="1">Multi-pass membrane protein</topology>
    </subcellularLocation>
</comment>
<dbReference type="InterPro" id="IPR023214">
    <property type="entry name" value="HAD_sf"/>
</dbReference>
<dbReference type="PANTHER" id="PTHR43520">
    <property type="entry name" value="ATP7, ISOFORM B"/>
    <property type="match status" value="1"/>
</dbReference>
<keyword evidence="17 19" id="KW-0472">Membrane</keyword>
<dbReference type="FunFam" id="3.30.70.100:FF:000005">
    <property type="entry name" value="Copper-exporting P-type ATPase A"/>
    <property type="match status" value="1"/>
</dbReference>
<evidence type="ECO:0000256" key="5">
    <source>
        <dbReference type="ARBA" id="ARBA00022475"/>
    </source>
</evidence>
<gene>
    <name evidence="21" type="primary">cadA</name>
    <name evidence="21" type="ORF">D7Z26_00930</name>
</gene>
<dbReference type="Gene3D" id="3.40.50.1000">
    <property type="entry name" value="HAD superfamily/HAD-like"/>
    <property type="match status" value="1"/>
</dbReference>
<evidence type="ECO:0000256" key="18">
    <source>
        <dbReference type="ARBA" id="ARBA00049289"/>
    </source>
</evidence>
<feature type="transmembrane region" description="Helical" evidence="19">
    <location>
        <begin position="673"/>
        <end position="692"/>
    </location>
</feature>
<evidence type="ECO:0000313" key="22">
    <source>
        <dbReference type="Proteomes" id="UP000282076"/>
    </source>
</evidence>
<dbReference type="PRINTS" id="PR00119">
    <property type="entry name" value="CATATPASE"/>
</dbReference>
<keyword evidence="11 19" id="KW-0067">ATP-binding</keyword>
<dbReference type="OrthoDB" id="9807843at2"/>
<evidence type="ECO:0000256" key="19">
    <source>
        <dbReference type="RuleBase" id="RU362081"/>
    </source>
</evidence>
<dbReference type="InterPro" id="IPR008250">
    <property type="entry name" value="ATPase_P-typ_transduc_dom_A_sf"/>
</dbReference>
<evidence type="ECO:0000256" key="6">
    <source>
        <dbReference type="ARBA" id="ARBA00022553"/>
    </source>
</evidence>
<dbReference type="GO" id="GO:0005886">
    <property type="term" value="C:plasma membrane"/>
    <property type="evidence" value="ECO:0007669"/>
    <property type="project" value="UniProtKB-SubCell"/>
</dbReference>
<dbReference type="InterPro" id="IPR023299">
    <property type="entry name" value="ATPase_P-typ_cyto_dom_N"/>
</dbReference>
<keyword evidence="7 19" id="KW-0812">Transmembrane</keyword>
<dbReference type="SUPFAM" id="SSF55008">
    <property type="entry name" value="HMA, heavy metal-associated domain"/>
    <property type="match status" value="1"/>
</dbReference>
<reference evidence="21 22" key="1">
    <citation type="submission" date="2018-10" db="EMBL/GenBank/DDBJ databases">
        <title>Cohnella sp. M2MS4P-1, whole genome shotgun sequence.</title>
        <authorList>
            <person name="Tuo L."/>
        </authorList>
    </citation>
    <scope>NUCLEOTIDE SEQUENCE [LARGE SCALE GENOMIC DNA]</scope>
    <source>
        <strain evidence="21 22">M2MS4P-1</strain>
    </source>
</reference>
<dbReference type="InterPro" id="IPR027256">
    <property type="entry name" value="P-typ_ATPase_IB"/>
</dbReference>
<dbReference type="AlphaFoldDB" id="A0A494Y5Z6"/>
<evidence type="ECO:0000256" key="15">
    <source>
        <dbReference type="ARBA" id="ARBA00023008"/>
    </source>
</evidence>
<dbReference type="NCBIfam" id="TIGR01494">
    <property type="entry name" value="ATPase_P-type"/>
    <property type="match status" value="1"/>
</dbReference>
<sequence length="726" mass="77739">MNKIDLQITGMTCAACSARIEKVLLRMDGVKEAGVNLATASATVRWEGHSTDPDEIIGRIQKLGYGATRRVNAESGFQLEARDYRNRFLFALVLSVPLLTIMIGHWFEPLASVTPEFFSNAYFQLILGSILTSYAGYPFYAGAYQALKQGMPNMDVLVALSISAAYLYSQYHVFLSSGAHGIGHGHHDYYFDSIAMVLTSVTFGKWMEAIAKGNALRSLSSLYLLRAESATVVRPNGTLEQIPIKELRIGTLLSVATGEGIPTDGIVMDGMAEIEESLLTGEALLAVRKKGDRVYAGTRLASGSLVMRAATSPLDTLLSRVISFVEEAQQSKPRIQRRVDLIAAYFVPGILALAAATYVAWANLSTSAEAFGAAMAVLLVACPCALGLATPVSILIGSGLAARRGIIFKEGAMIETLSRADAFVFDKTGTLTEGKPVIADITSDRMPAIKLLKLAASLERHSDHPFAKAIVMKAQAHGLLLSPATEIEQYPGKGMSGVVEHYRIVIGHSHWLDELGFEVTEAERMDSKLHIVLQNRLSGSIGFRDPLREDAAKTISWLGSRGELWLATGDGESAAASIAAQAGIDKVKSRMLPEDKLALVHRLQKQGRIVAMVGDGVNDSAALAAANAGIAIAGGNDAALQSGDIVIVGGRMSGIKEALLIAKRTMRNIRQNLGLALFYNAIMIPLAAVGWLDPRAACVCMASSSVLVVGNSLRLKRVPIGTTERE</sequence>
<evidence type="ECO:0000256" key="7">
    <source>
        <dbReference type="ARBA" id="ARBA00022692"/>
    </source>
</evidence>
<evidence type="ECO:0000256" key="12">
    <source>
        <dbReference type="ARBA" id="ARBA00022842"/>
    </source>
</evidence>
<dbReference type="SUPFAM" id="SSF81665">
    <property type="entry name" value="Calcium ATPase, transmembrane domain M"/>
    <property type="match status" value="1"/>
</dbReference>
<accession>A0A494Y5Z6</accession>
<dbReference type="InterPro" id="IPR044492">
    <property type="entry name" value="P_typ_ATPase_HD_dom"/>
</dbReference>
<dbReference type="SFLD" id="SFLDG00002">
    <property type="entry name" value="C1.7:_P-type_atpase_like"/>
    <property type="match status" value="1"/>
</dbReference>
<dbReference type="InterPro" id="IPR036412">
    <property type="entry name" value="HAD-like_sf"/>
</dbReference>
<keyword evidence="16" id="KW-0406">Ion transport</keyword>
<evidence type="ECO:0000256" key="8">
    <source>
        <dbReference type="ARBA" id="ARBA00022723"/>
    </source>
</evidence>
<dbReference type="GO" id="GO:0140581">
    <property type="term" value="F:P-type monovalent copper transporter activity"/>
    <property type="evidence" value="ECO:0007669"/>
    <property type="project" value="UniProtKB-EC"/>
</dbReference>
<evidence type="ECO:0000256" key="11">
    <source>
        <dbReference type="ARBA" id="ARBA00022840"/>
    </source>
</evidence>
<evidence type="ECO:0000256" key="2">
    <source>
        <dbReference type="ARBA" id="ARBA00006024"/>
    </source>
</evidence>
<dbReference type="PROSITE" id="PS00154">
    <property type="entry name" value="ATPASE_E1_E2"/>
    <property type="match status" value="1"/>
</dbReference>
<dbReference type="NCBIfam" id="TIGR01512">
    <property type="entry name" value="ATPase-IB2_Cd"/>
    <property type="match status" value="1"/>
</dbReference>
<dbReference type="SFLD" id="SFLDF00027">
    <property type="entry name" value="p-type_atpase"/>
    <property type="match status" value="1"/>
</dbReference>
<dbReference type="SUPFAM" id="SSF56784">
    <property type="entry name" value="HAD-like"/>
    <property type="match status" value="1"/>
</dbReference>
<keyword evidence="21" id="KW-0378">Hydrolase</keyword>
<evidence type="ECO:0000256" key="17">
    <source>
        <dbReference type="ARBA" id="ARBA00023136"/>
    </source>
</evidence>
<dbReference type="SFLD" id="SFLDS00003">
    <property type="entry name" value="Haloacid_Dehalogenase"/>
    <property type="match status" value="1"/>
</dbReference>
<dbReference type="Gene3D" id="3.30.70.100">
    <property type="match status" value="1"/>
</dbReference>
<feature type="transmembrane region" description="Helical" evidence="19">
    <location>
        <begin position="122"/>
        <end position="140"/>
    </location>
</feature>
<keyword evidence="9 19" id="KW-0547">Nucleotide-binding</keyword>
<keyword evidence="12" id="KW-0460">Magnesium</keyword>
<evidence type="ECO:0000256" key="4">
    <source>
        <dbReference type="ARBA" id="ARBA00022448"/>
    </source>
</evidence>
<keyword evidence="5 19" id="KW-1003">Cell membrane</keyword>
<dbReference type="GO" id="GO:0055070">
    <property type="term" value="P:copper ion homeostasis"/>
    <property type="evidence" value="ECO:0007669"/>
    <property type="project" value="TreeGrafter"/>
</dbReference>
<dbReference type="Gene3D" id="2.70.150.10">
    <property type="entry name" value="Calcium-transporting ATPase, cytoplasmic transduction domain A"/>
    <property type="match status" value="1"/>
</dbReference>
<evidence type="ECO:0000256" key="14">
    <source>
        <dbReference type="ARBA" id="ARBA00022989"/>
    </source>
</evidence>
<protein>
    <recommendedName>
        <fullName evidence="3">P-type Cu(+) transporter</fullName>
        <ecNumber evidence="3">7.2.2.8</ecNumber>
    </recommendedName>
</protein>
<feature type="transmembrane region" description="Helical" evidence="19">
    <location>
        <begin position="88"/>
        <end position="107"/>
    </location>
</feature>
<evidence type="ECO:0000256" key="9">
    <source>
        <dbReference type="ARBA" id="ARBA00022741"/>
    </source>
</evidence>
<keyword evidence="14 19" id="KW-1133">Transmembrane helix</keyword>
<evidence type="ECO:0000313" key="21">
    <source>
        <dbReference type="EMBL" id="RKP58100.1"/>
    </source>
</evidence>
<proteinExistence type="inferred from homology"/>
<evidence type="ECO:0000256" key="3">
    <source>
        <dbReference type="ARBA" id="ARBA00012517"/>
    </source>
</evidence>
<comment type="caution">
    <text evidence="21">The sequence shown here is derived from an EMBL/GenBank/DDBJ whole genome shotgun (WGS) entry which is preliminary data.</text>
</comment>
<evidence type="ECO:0000256" key="10">
    <source>
        <dbReference type="ARBA" id="ARBA00022796"/>
    </source>
</evidence>
<dbReference type="InterPro" id="IPR023298">
    <property type="entry name" value="ATPase_P-typ_TM_dom_sf"/>
</dbReference>
<keyword evidence="8 19" id="KW-0479">Metal-binding</keyword>
<dbReference type="EMBL" id="RBZM01000001">
    <property type="protein sequence ID" value="RKP58100.1"/>
    <property type="molecule type" value="Genomic_DNA"/>
</dbReference>
<dbReference type="Proteomes" id="UP000282076">
    <property type="component" value="Unassembled WGS sequence"/>
</dbReference>
<feature type="transmembrane region" description="Helical" evidence="19">
    <location>
        <begin position="341"/>
        <end position="361"/>
    </location>
</feature>
<feature type="transmembrane region" description="Helical" evidence="19">
    <location>
        <begin position="373"/>
        <end position="396"/>
    </location>
</feature>
<dbReference type="InterPro" id="IPR036163">
    <property type="entry name" value="HMA_dom_sf"/>
</dbReference>